<evidence type="ECO:0000313" key="5">
    <source>
        <dbReference type="Proteomes" id="UP000199305"/>
    </source>
</evidence>
<keyword evidence="2 3" id="KW-1133">Transmembrane helix</keyword>
<feature type="transmembrane region" description="Helical" evidence="3">
    <location>
        <begin position="166"/>
        <end position="190"/>
    </location>
</feature>
<dbReference type="OrthoDB" id="6868340at2"/>
<feature type="transmembrane region" description="Helical" evidence="3">
    <location>
        <begin position="90"/>
        <end position="111"/>
    </location>
</feature>
<protein>
    <submittedName>
        <fullName evidence="4">Uncharacterized protein</fullName>
    </submittedName>
</protein>
<evidence type="ECO:0000256" key="3">
    <source>
        <dbReference type="SAM" id="Phobius"/>
    </source>
</evidence>
<dbReference type="Proteomes" id="UP000199305">
    <property type="component" value="Unassembled WGS sequence"/>
</dbReference>
<feature type="transmembrane region" description="Helical" evidence="3">
    <location>
        <begin position="49"/>
        <end position="70"/>
    </location>
</feature>
<evidence type="ECO:0000256" key="1">
    <source>
        <dbReference type="ARBA" id="ARBA00022692"/>
    </source>
</evidence>
<dbReference type="STRING" id="658219.SAMN05216212_2801"/>
<keyword evidence="1 3" id="KW-0812">Transmembrane</keyword>
<dbReference type="GO" id="GO:0016020">
    <property type="term" value="C:membrane"/>
    <property type="evidence" value="ECO:0007669"/>
    <property type="project" value="InterPro"/>
</dbReference>
<dbReference type="InterPro" id="IPR034804">
    <property type="entry name" value="SQR/QFR_C/D"/>
</dbReference>
<accession>A0A1G9DGU3</accession>
<dbReference type="SUPFAM" id="SSF81343">
    <property type="entry name" value="Fumarate reductase respiratory complex transmembrane subunits"/>
    <property type="match status" value="1"/>
</dbReference>
<dbReference type="RefSeq" id="WP_091515543.1">
    <property type="nucleotide sequence ID" value="NZ_FNFH01000006.1"/>
</dbReference>
<keyword evidence="3" id="KW-0472">Membrane</keyword>
<sequence length="209" mass="23037">MLHTLHRSSAVIIALFALFHIANHGAAVAGVEAHIQLMENLRRVYRLPLVEALLVGCVLFQVCSGLYFVIRRFGERHDFFDRLQAISGCYLAFFLLVHVSAVLFGRGLLGLDTNFFYAAAGMHVFPYSLFFLPYYFLAVAAIFAHLACAAHWLLRNRLDTAVRDRVGYGMCVAGLVLSAVIITAFAGGFAEVKIPGEYLATYGQAEGTL</sequence>
<keyword evidence="5" id="KW-1185">Reference proteome</keyword>
<reference evidence="5" key="1">
    <citation type="submission" date="2016-10" db="EMBL/GenBank/DDBJ databases">
        <authorList>
            <person name="Varghese N."/>
            <person name="Submissions S."/>
        </authorList>
    </citation>
    <scope>NUCLEOTIDE SEQUENCE [LARGE SCALE GENOMIC DNA]</scope>
    <source>
        <strain evidence="5">CGMCC 1.10658</strain>
    </source>
</reference>
<evidence type="ECO:0000256" key="2">
    <source>
        <dbReference type="ARBA" id="ARBA00022989"/>
    </source>
</evidence>
<dbReference type="AlphaFoldDB" id="A0A1G9DGU3"/>
<gene>
    <name evidence="4" type="ORF">SAMN05216212_2801</name>
</gene>
<evidence type="ECO:0000313" key="4">
    <source>
        <dbReference type="EMBL" id="SDK63086.1"/>
    </source>
</evidence>
<dbReference type="EMBL" id="FNFH01000006">
    <property type="protein sequence ID" value="SDK63086.1"/>
    <property type="molecule type" value="Genomic_DNA"/>
</dbReference>
<feature type="transmembrane region" description="Helical" evidence="3">
    <location>
        <begin position="131"/>
        <end position="154"/>
    </location>
</feature>
<organism evidence="4 5">
    <name type="scientific">Microbulbifer yueqingensis</name>
    <dbReference type="NCBI Taxonomy" id="658219"/>
    <lineage>
        <taxon>Bacteria</taxon>
        <taxon>Pseudomonadati</taxon>
        <taxon>Pseudomonadota</taxon>
        <taxon>Gammaproteobacteria</taxon>
        <taxon>Cellvibrionales</taxon>
        <taxon>Microbulbiferaceae</taxon>
        <taxon>Microbulbifer</taxon>
    </lineage>
</organism>
<name>A0A1G9DGU3_9GAMM</name>
<proteinExistence type="predicted"/>